<proteinExistence type="predicted"/>
<dbReference type="GO" id="GO:0004622">
    <property type="term" value="F:phosphatidylcholine lysophospholipase activity"/>
    <property type="evidence" value="ECO:0007669"/>
    <property type="project" value="TreeGrafter"/>
</dbReference>
<dbReference type="Gene3D" id="3.40.50.1110">
    <property type="entry name" value="SGNH hydrolase"/>
    <property type="match status" value="1"/>
</dbReference>
<dbReference type="GO" id="GO:0006508">
    <property type="term" value="P:proteolysis"/>
    <property type="evidence" value="ECO:0007669"/>
    <property type="project" value="UniProtKB-KW"/>
</dbReference>
<dbReference type="PANTHER" id="PTHR30383">
    <property type="entry name" value="THIOESTERASE 1/PROTEASE 1/LYSOPHOSPHOLIPASE L1"/>
    <property type="match status" value="1"/>
</dbReference>
<sequence length="229" mass="25168">MNTLKIITILMFVSSIFLSGCADVVNGTLNTTTTNYNNNNNNNNNNNKISIVCMGDSITYGFCGNGTSYPAILRSRLSGAVIHNTGECGDQTYEMLARFDRDVISHHPNFVIIMGGLNDLLLGQPEQVIEDDLAAMCKNSTQNGITPVLCSITPMTYVPQNLKIKTKNLNKWIISYSNVQSYKVIDFNSVLNDGHDNLRQEYDSGDGCHPNAAGYVAMGNSIDINLFKH</sequence>
<dbReference type="HOGENOM" id="CLU_051989_9_0_2"/>
<dbReference type="Pfam" id="PF13472">
    <property type="entry name" value="Lipase_GDSL_2"/>
    <property type="match status" value="1"/>
</dbReference>
<dbReference type="Proteomes" id="UP000033033">
    <property type="component" value="Chromosome"/>
</dbReference>
<protein>
    <submittedName>
        <fullName evidence="2">Putative tesA-like protease</fullName>
    </submittedName>
</protein>
<dbReference type="InterPro" id="IPR013830">
    <property type="entry name" value="SGNH_hydro"/>
</dbReference>
<reference evidence="2 3" key="1">
    <citation type="submission" date="2014-07" db="EMBL/GenBank/DDBJ databases">
        <title>Methanogenic archaea and the global carbon cycle.</title>
        <authorList>
            <person name="Henriksen J.R."/>
            <person name="Luke J."/>
            <person name="Reinhart S."/>
            <person name="Benedict M.N."/>
            <person name="Youngblut N.D."/>
            <person name="Metcalf M.E."/>
            <person name="Whitaker R.J."/>
            <person name="Metcalf W.W."/>
        </authorList>
    </citation>
    <scope>NUCLEOTIDE SEQUENCE [LARGE SCALE GENOMIC DNA]</scope>
    <source>
        <strain evidence="2 3">MS</strain>
    </source>
</reference>
<gene>
    <name evidence="2" type="ORF">MSBRM_1644</name>
</gene>
<dbReference type="PROSITE" id="PS51257">
    <property type="entry name" value="PROKAR_LIPOPROTEIN"/>
    <property type="match status" value="1"/>
</dbReference>
<evidence type="ECO:0000313" key="3">
    <source>
        <dbReference type="Proteomes" id="UP000033033"/>
    </source>
</evidence>
<evidence type="ECO:0000259" key="1">
    <source>
        <dbReference type="Pfam" id="PF13472"/>
    </source>
</evidence>
<dbReference type="RefSeq" id="WP_052712771.1">
    <property type="nucleotide sequence ID" value="NZ_CP009528.1"/>
</dbReference>
<dbReference type="KEGG" id="mby:MSBRM_1644"/>
<dbReference type="GeneID" id="25418192"/>
<dbReference type="PANTHER" id="PTHR30383:SF5">
    <property type="entry name" value="SGNH HYDROLASE-TYPE ESTERASE DOMAIN-CONTAINING PROTEIN"/>
    <property type="match status" value="1"/>
</dbReference>
<dbReference type="AlphaFoldDB" id="A0A0E3QVG7"/>
<dbReference type="STRING" id="1434108.MSBRM_1644"/>
<dbReference type="EMBL" id="CP009528">
    <property type="protein sequence ID" value="AKB54642.1"/>
    <property type="molecule type" value="Genomic_DNA"/>
</dbReference>
<keyword evidence="2" id="KW-0645">Protease</keyword>
<dbReference type="PATRIC" id="fig|1434108.4.peg.2068"/>
<keyword evidence="3" id="KW-1185">Reference proteome</keyword>
<dbReference type="InterPro" id="IPR051532">
    <property type="entry name" value="Ester_Hydrolysis_Enzymes"/>
</dbReference>
<organism evidence="2 3">
    <name type="scientific">Methanosarcina barkeri MS</name>
    <dbReference type="NCBI Taxonomy" id="1434108"/>
    <lineage>
        <taxon>Archaea</taxon>
        <taxon>Methanobacteriati</taxon>
        <taxon>Methanobacteriota</taxon>
        <taxon>Stenosarchaea group</taxon>
        <taxon>Methanomicrobia</taxon>
        <taxon>Methanosarcinales</taxon>
        <taxon>Methanosarcinaceae</taxon>
        <taxon>Methanosarcina</taxon>
    </lineage>
</organism>
<name>A0A0E3QVG7_METBA</name>
<accession>A0A0E3QVG7</accession>
<dbReference type="GO" id="GO:0008233">
    <property type="term" value="F:peptidase activity"/>
    <property type="evidence" value="ECO:0007669"/>
    <property type="project" value="UniProtKB-KW"/>
</dbReference>
<dbReference type="SUPFAM" id="SSF52266">
    <property type="entry name" value="SGNH hydrolase"/>
    <property type="match status" value="1"/>
</dbReference>
<keyword evidence="2" id="KW-0378">Hydrolase</keyword>
<evidence type="ECO:0000313" key="2">
    <source>
        <dbReference type="EMBL" id="AKB54642.1"/>
    </source>
</evidence>
<feature type="domain" description="SGNH hydrolase-type esterase" evidence="1">
    <location>
        <begin position="53"/>
        <end position="215"/>
    </location>
</feature>
<dbReference type="InterPro" id="IPR036514">
    <property type="entry name" value="SGNH_hydro_sf"/>
</dbReference>